<evidence type="ECO:0000256" key="2">
    <source>
        <dbReference type="ARBA" id="ARBA00022448"/>
    </source>
</evidence>
<reference evidence="8 9" key="1">
    <citation type="submission" date="2016-11" db="EMBL/GenBank/DDBJ databases">
        <authorList>
            <person name="Jaros S."/>
            <person name="Januszkiewicz K."/>
            <person name="Wedrychowicz H."/>
        </authorList>
    </citation>
    <scope>NUCLEOTIDE SEQUENCE [LARGE SCALE GENOMIC DNA]</scope>
    <source>
        <strain evidence="8 9">CGMCC 1.7049</strain>
    </source>
</reference>
<evidence type="ECO:0000256" key="3">
    <source>
        <dbReference type="ARBA" id="ARBA00022475"/>
    </source>
</evidence>
<dbReference type="Pfam" id="PF07690">
    <property type="entry name" value="MFS_1"/>
    <property type="match status" value="1"/>
</dbReference>
<dbReference type="AlphaFoldDB" id="A0A1M5LSW6"/>
<evidence type="ECO:0000313" key="8">
    <source>
        <dbReference type="EMBL" id="SHG68224.1"/>
    </source>
</evidence>
<dbReference type="Proteomes" id="UP000199758">
    <property type="component" value="Unassembled WGS sequence"/>
</dbReference>
<name>A0A1M5LSW6_9GAMM</name>
<keyword evidence="3" id="KW-1003">Cell membrane</keyword>
<feature type="transmembrane region" description="Helical" evidence="7">
    <location>
        <begin position="116"/>
        <end position="134"/>
    </location>
</feature>
<feature type="transmembrane region" description="Helical" evidence="7">
    <location>
        <begin position="270"/>
        <end position="290"/>
    </location>
</feature>
<feature type="transmembrane region" description="Helical" evidence="7">
    <location>
        <begin position="386"/>
        <end position="405"/>
    </location>
</feature>
<dbReference type="PANTHER" id="PTHR23513:SF9">
    <property type="entry name" value="ENTEROBACTIN EXPORTER ENTS"/>
    <property type="match status" value="1"/>
</dbReference>
<feature type="transmembrane region" description="Helical" evidence="7">
    <location>
        <begin position="233"/>
        <end position="258"/>
    </location>
</feature>
<accession>A0A1M5LSW6</accession>
<dbReference type="GO" id="GO:0005886">
    <property type="term" value="C:plasma membrane"/>
    <property type="evidence" value="ECO:0007669"/>
    <property type="project" value="UniProtKB-SubCell"/>
</dbReference>
<evidence type="ECO:0000313" key="9">
    <source>
        <dbReference type="Proteomes" id="UP000199758"/>
    </source>
</evidence>
<dbReference type="SUPFAM" id="SSF103473">
    <property type="entry name" value="MFS general substrate transporter"/>
    <property type="match status" value="1"/>
</dbReference>
<feature type="transmembrane region" description="Helical" evidence="7">
    <location>
        <begin position="21"/>
        <end position="40"/>
    </location>
</feature>
<evidence type="ECO:0000256" key="7">
    <source>
        <dbReference type="SAM" id="Phobius"/>
    </source>
</evidence>
<evidence type="ECO:0000256" key="4">
    <source>
        <dbReference type="ARBA" id="ARBA00022692"/>
    </source>
</evidence>
<feature type="transmembrane region" description="Helical" evidence="7">
    <location>
        <begin position="84"/>
        <end position="104"/>
    </location>
</feature>
<feature type="transmembrane region" description="Helical" evidence="7">
    <location>
        <begin position="186"/>
        <end position="203"/>
    </location>
</feature>
<keyword evidence="6 7" id="KW-0472">Membrane</keyword>
<evidence type="ECO:0000256" key="1">
    <source>
        <dbReference type="ARBA" id="ARBA00004651"/>
    </source>
</evidence>
<dbReference type="InterPro" id="IPR011701">
    <property type="entry name" value="MFS"/>
</dbReference>
<organism evidence="8 9">
    <name type="scientific">Hydrocarboniphaga daqingensis</name>
    <dbReference type="NCBI Taxonomy" id="490188"/>
    <lineage>
        <taxon>Bacteria</taxon>
        <taxon>Pseudomonadati</taxon>
        <taxon>Pseudomonadota</taxon>
        <taxon>Gammaproteobacteria</taxon>
        <taxon>Nevskiales</taxon>
        <taxon>Nevskiaceae</taxon>
        <taxon>Hydrocarboniphaga</taxon>
    </lineage>
</organism>
<evidence type="ECO:0000256" key="6">
    <source>
        <dbReference type="ARBA" id="ARBA00023136"/>
    </source>
</evidence>
<feature type="transmembrane region" description="Helical" evidence="7">
    <location>
        <begin position="155"/>
        <end position="180"/>
    </location>
</feature>
<feature type="transmembrane region" description="Helical" evidence="7">
    <location>
        <begin position="297"/>
        <end position="315"/>
    </location>
</feature>
<dbReference type="Gene3D" id="1.20.1250.20">
    <property type="entry name" value="MFS general substrate transporter like domains"/>
    <property type="match status" value="1"/>
</dbReference>
<sequence length="416" mass="44235">MSTPTSRHDAYAALRFPAFRRLITANLLLSTALLIQEVIVGYELYRLTHDPLALGLVGLAEALPFIGLALFGGHLADRREKTGLMQMAGAVIVAGSLLLIWATLPSTQAALPQNTMLGIVYGSIFMLGLARGIYSPTAGALRPFLIPRDAYSSAASWAATFFQAGAIAGPAIAGFLYVLFGLTGTLWVVLGMVIANIVLIGRIPRQPVPPAPPGVALWASLREGIAYVWKTRIILYAISLDMFSVLFGGVVAILPIFAEDILKVGPQGLGLLRSAPAAGALITVIICNWYPPTRRPWRTLLIVVAGFGVSTLVFAVSEVFWLSAAALFATGAFDSVSVVIRNTIMQTLPAEHMRGRVSSVNSIFISASNELGAFESGLAARLMGTVPSVLAGGVATLGIVSYIWARSRDLFKLRLS</sequence>
<dbReference type="CDD" id="cd06173">
    <property type="entry name" value="MFS_MefA_like"/>
    <property type="match status" value="1"/>
</dbReference>
<dbReference type="EMBL" id="FQWZ01000002">
    <property type="protein sequence ID" value="SHG68224.1"/>
    <property type="molecule type" value="Genomic_DNA"/>
</dbReference>
<protein>
    <submittedName>
        <fullName evidence="8">Predicted arabinose efflux permease, MFS family</fullName>
    </submittedName>
</protein>
<dbReference type="RefSeq" id="WP_072894971.1">
    <property type="nucleotide sequence ID" value="NZ_FQWZ01000002.1"/>
</dbReference>
<dbReference type="GO" id="GO:0022857">
    <property type="term" value="F:transmembrane transporter activity"/>
    <property type="evidence" value="ECO:0007669"/>
    <property type="project" value="InterPro"/>
</dbReference>
<dbReference type="PANTHER" id="PTHR23513">
    <property type="entry name" value="INTEGRAL MEMBRANE EFFLUX PROTEIN-RELATED"/>
    <property type="match status" value="1"/>
</dbReference>
<feature type="transmembrane region" description="Helical" evidence="7">
    <location>
        <begin position="52"/>
        <end position="72"/>
    </location>
</feature>
<keyword evidence="4 7" id="KW-0812">Transmembrane</keyword>
<proteinExistence type="predicted"/>
<keyword evidence="9" id="KW-1185">Reference proteome</keyword>
<keyword evidence="5 7" id="KW-1133">Transmembrane helix</keyword>
<comment type="subcellular location">
    <subcellularLocation>
        <location evidence="1">Cell membrane</location>
        <topology evidence="1">Multi-pass membrane protein</topology>
    </subcellularLocation>
</comment>
<gene>
    <name evidence="8" type="ORF">SAMN04488068_1079</name>
</gene>
<dbReference type="InterPro" id="IPR036259">
    <property type="entry name" value="MFS_trans_sf"/>
</dbReference>
<dbReference type="STRING" id="490188.SAMN04488068_1079"/>
<keyword evidence="2" id="KW-0813">Transport</keyword>
<dbReference type="OrthoDB" id="7283966at2"/>
<evidence type="ECO:0000256" key="5">
    <source>
        <dbReference type="ARBA" id="ARBA00022989"/>
    </source>
</evidence>